<accession>A0A3L6TGA5</accession>
<evidence type="ECO:0000256" key="1">
    <source>
        <dbReference type="SAM" id="MobiDB-lite"/>
    </source>
</evidence>
<feature type="region of interest" description="Disordered" evidence="1">
    <location>
        <begin position="1"/>
        <end position="138"/>
    </location>
</feature>
<sequence>MEEDLAHLAPTAPRPLRSSESRCKRMRTPAQPRGVIPGNLNKPSSAATPSGDASGATSISVDKELLEILSEGAVEKEDEEENSFDHDDELSVSLPSADGATQEGDGEKVSKANKGKRGGKRSKPSVQLSPSHSKASRVKRADCWKYFRVINVASKNSLGLQ</sequence>
<feature type="compositionally biased region" description="Polar residues" evidence="1">
    <location>
        <begin position="124"/>
        <end position="133"/>
    </location>
</feature>
<comment type="caution">
    <text evidence="2">The sequence shown here is derived from an EMBL/GenBank/DDBJ whole genome shotgun (WGS) entry which is preliminary data.</text>
</comment>
<evidence type="ECO:0000313" key="2">
    <source>
        <dbReference type="EMBL" id="RLN39323.1"/>
    </source>
</evidence>
<gene>
    <name evidence="2" type="ORF">C2845_PM01G46030</name>
</gene>
<organism evidence="2 3">
    <name type="scientific">Panicum miliaceum</name>
    <name type="common">Proso millet</name>
    <name type="synonym">Broomcorn millet</name>
    <dbReference type="NCBI Taxonomy" id="4540"/>
    <lineage>
        <taxon>Eukaryota</taxon>
        <taxon>Viridiplantae</taxon>
        <taxon>Streptophyta</taxon>
        <taxon>Embryophyta</taxon>
        <taxon>Tracheophyta</taxon>
        <taxon>Spermatophyta</taxon>
        <taxon>Magnoliopsida</taxon>
        <taxon>Liliopsida</taxon>
        <taxon>Poales</taxon>
        <taxon>Poaceae</taxon>
        <taxon>PACMAD clade</taxon>
        <taxon>Panicoideae</taxon>
        <taxon>Panicodae</taxon>
        <taxon>Paniceae</taxon>
        <taxon>Panicinae</taxon>
        <taxon>Panicum</taxon>
        <taxon>Panicum sect. Panicum</taxon>
    </lineage>
</organism>
<feature type="compositionally biased region" description="Basic residues" evidence="1">
    <location>
        <begin position="111"/>
        <end position="123"/>
    </location>
</feature>
<name>A0A3L6TGA5_PANMI</name>
<dbReference type="Proteomes" id="UP000275267">
    <property type="component" value="Unassembled WGS sequence"/>
</dbReference>
<dbReference type="EMBL" id="PQIB02000001">
    <property type="protein sequence ID" value="RLN39323.1"/>
    <property type="molecule type" value="Genomic_DNA"/>
</dbReference>
<protein>
    <submittedName>
        <fullName evidence="2">Uncharacterized protein</fullName>
    </submittedName>
</protein>
<reference evidence="3" key="1">
    <citation type="journal article" date="2019" name="Nat. Commun.">
        <title>The genome of broomcorn millet.</title>
        <authorList>
            <person name="Zou C."/>
            <person name="Miki D."/>
            <person name="Li D."/>
            <person name="Tang Q."/>
            <person name="Xiao L."/>
            <person name="Rajput S."/>
            <person name="Deng P."/>
            <person name="Jia W."/>
            <person name="Huang R."/>
            <person name="Zhang M."/>
            <person name="Sun Y."/>
            <person name="Hu J."/>
            <person name="Fu X."/>
            <person name="Schnable P.S."/>
            <person name="Li F."/>
            <person name="Zhang H."/>
            <person name="Feng B."/>
            <person name="Zhu X."/>
            <person name="Liu R."/>
            <person name="Schnable J.C."/>
            <person name="Zhu J.-K."/>
            <person name="Zhang H."/>
        </authorList>
    </citation>
    <scope>NUCLEOTIDE SEQUENCE [LARGE SCALE GENOMIC DNA]</scope>
</reference>
<feature type="compositionally biased region" description="Acidic residues" evidence="1">
    <location>
        <begin position="76"/>
        <end position="90"/>
    </location>
</feature>
<evidence type="ECO:0000313" key="3">
    <source>
        <dbReference type="Proteomes" id="UP000275267"/>
    </source>
</evidence>
<proteinExistence type="predicted"/>
<keyword evidence="3" id="KW-1185">Reference proteome</keyword>
<dbReference type="AlphaFoldDB" id="A0A3L6TGA5"/>